<protein>
    <recommendedName>
        <fullName evidence="4">Alginate biosynthesis protein AlgF</fullName>
    </recommendedName>
</protein>
<evidence type="ECO:0000313" key="9">
    <source>
        <dbReference type="EMBL" id="NKF22428.1"/>
    </source>
</evidence>
<dbReference type="EMBL" id="JAAVXB010000004">
    <property type="protein sequence ID" value="NKF22428.1"/>
    <property type="molecule type" value="Genomic_DNA"/>
</dbReference>
<evidence type="ECO:0000256" key="5">
    <source>
        <dbReference type="ARBA" id="ARBA00022729"/>
    </source>
</evidence>
<sequence length="208" mass="21894">MKTTFYSRRLPAMLATTAAAVALQAHAGLYPPAAPPDSAFVRVFNDTTQSNVKSQVGDKSVPEAQPMDASGYVFLPPGSYKAQIGSQSDSVALASKRCYTAALTPSDIKLFDQECFNSQLKSLISVYNLIDGTTLTVKVGDSGPAVVDGVAADKSGHREVNPVKASLVVFNGGSKLAAAKPMMLERGKVYSLFVTGTTSSPVLTWVVN</sequence>
<dbReference type="InterPro" id="IPR035422">
    <property type="entry name" value="AlgF"/>
</dbReference>
<comment type="subcellular location">
    <subcellularLocation>
        <location evidence="1">Periplasm</location>
    </subcellularLocation>
</comment>
<evidence type="ECO:0000256" key="2">
    <source>
        <dbReference type="ARBA" id="ARBA00005182"/>
    </source>
</evidence>
<keyword evidence="7" id="KW-0016">Alginate biosynthesis</keyword>
<evidence type="ECO:0000256" key="4">
    <source>
        <dbReference type="ARBA" id="ARBA00013964"/>
    </source>
</evidence>
<dbReference type="GO" id="GO:0042121">
    <property type="term" value="P:alginic acid biosynthetic process"/>
    <property type="evidence" value="ECO:0007669"/>
    <property type="project" value="UniProtKB-KW"/>
</dbReference>
<dbReference type="AlphaFoldDB" id="A0A969WAG6"/>
<name>A0A969WAG6_9GAMM</name>
<organism evidence="9 10">
    <name type="scientific">Solimonas marina</name>
    <dbReference type="NCBI Taxonomy" id="2714601"/>
    <lineage>
        <taxon>Bacteria</taxon>
        <taxon>Pseudomonadati</taxon>
        <taxon>Pseudomonadota</taxon>
        <taxon>Gammaproteobacteria</taxon>
        <taxon>Nevskiales</taxon>
        <taxon>Nevskiaceae</taxon>
        <taxon>Solimonas</taxon>
    </lineage>
</organism>
<dbReference type="GO" id="GO:0042597">
    <property type="term" value="C:periplasmic space"/>
    <property type="evidence" value="ECO:0007669"/>
    <property type="project" value="UniProtKB-SubCell"/>
</dbReference>
<evidence type="ECO:0000313" key="10">
    <source>
        <dbReference type="Proteomes" id="UP000653472"/>
    </source>
</evidence>
<feature type="chain" id="PRO_5038134675" description="Alginate biosynthesis protein AlgF" evidence="8">
    <location>
        <begin position="28"/>
        <end position="208"/>
    </location>
</feature>
<accession>A0A969WAG6</accession>
<dbReference type="Proteomes" id="UP000653472">
    <property type="component" value="Unassembled WGS sequence"/>
</dbReference>
<feature type="signal peptide" evidence="8">
    <location>
        <begin position="1"/>
        <end position="27"/>
    </location>
</feature>
<evidence type="ECO:0000256" key="1">
    <source>
        <dbReference type="ARBA" id="ARBA00004418"/>
    </source>
</evidence>
<comment type="pathway">
    <text evidence="2">Glycan biosynthesis; alginate biosynthesis.</text>
</comment>
<gene>
    <name evidence="9" type="ORF">G7Y82_08855</name>
</gene>
<evidence type="ECO:0000256" key="7">
    <source>
        <dbReference type="ARBA" id="ARBA00022841"/>
    </source>
</evidence>
<comment type="similarity">
    <text evidence="3">Belongs to the AlgF family.</text>
</comment>
<dbReference type="Pfam" id="PF11182">
    <property type="entry name" value="AlgF"/>
    <property type="match status" value="1"/>
</dbReference>
<comment type="caution">
    <text evidence="9">The sequence shown here is derived from an EMBL/GenBank/DDBJ whole genome shotgun (WGS) entry which is preliminary data.</text>
</comment>
<evidence type="ECO:0000256" key="8">
    <source>
        <dbReference type="SAM" id="SignalP"/>
    </source>
</evidence>
<keyword evidence="10" id="KW-1185">Reference proteome</keyword>
<evidence type="ECO:0000256" key="3">
    <source>
        <dbReference type="ARBA" id="ARBA00010033"/>
    </source>
</evidence>
<keyword evidence="6" id="KW-0574">Periplasm</keyword>
<evidence type="ECO:0000256" key="6">
    <source>
        <dbReference type="ARBA" id="ARBA00022764"/>
    </source>
</evidence>
<keyword evidence="5 8" id="KW-0732">Signal</keyword>
<proteinExistence type="inferred from homology"/>
<dbReference type="RefSeq" id="WP_168147687.1">
    <property type="nucleotide sequence ID" value="NZ_JAAVXB010000004.1"/>
</dbReference>
<reference evidence="9" key="1">
    <citation type="submission" date="2020-03" db="EMBL/GenBank/DDBJ databases">
        <title>Solimonas marina sp. nov., isolated from deep seawater of the Pacific Ocean.</title>
        <authorList>
            <person name="Liu X."/>
            <person name="Lai Q."/>
            <person name="Sun F."/>
            <person name="Gai Y."/>
            <person name="Li G."/>
            <person name="Shao Z."/>
        </authorList>
    </citation>
    <scope>NUCLEOTIDE SEQUENCE</scope>
    <source>
        <strain evidence="9">C16B3</strain>
    </source>
</reference>